<reference evidence="1 2" key="1">
    <citation type="journal article" date="2016" name="Nat. Commun.">
        <title>Thousands of microbial genomes shed light on interconnected biogeochemical processes in an aquifer system.</title>
        <authorList>
            <person name="Anantharaman K."/>
            <person name="Brown C.T."/>
            <person name="Hug L.A."/>
            <person name="Sharon I."/>
            <person name="Castelle C.J."/>
            <person name="Probst A.J."/>
            <person name="Thomas B.C."/>
            <person name="Singh A."/>
            <person name="Wilkins M.J."/>
            <person name="Karaoz U."/>
            <person name="Brodie E.L."/>
            <person name="Williams K.H."/>
            <person name="Hubbard S.S."/>
            <person name="Banfield J.F."/>
        </authorList>
    </citation>
    <scope>NUCLEOTIDE SEQUENCE [LARGE SCALE GENOMIC DNA]</scope>
    <source>
        <strain evidence="2">RIFCSPLOWO2_12_FULL_64_10</strain>
    </source>
</reference>
<gene>
    <name evidence="1" type="ORF">A3F84_22285</name>
</gene>
<protein>
    <recommendedName>
        <fullName evidence="3">NRDE family protein</fullName>
    </recommendedName>
</protein>
<name>A0A1F6CC78_HANXR</name>
<proteinExistence type="predicted"/>
<dbReference type="PANTHER" id="PTHR17985">
    <property type="entry name" value="SER/THR-RICH PROTEIN T10 IN DGCR REGION"/>
    <property type="match status" value="1"/>
</dbReference>
<dbReference type="AlphaFoldDB" id="A0A1F6CC78"/>
<evidence type="ECO:0000313" key="2">
    <source>
        <dbReference type="Proteomes" id="UP000178606"/>
    </source>
</evidence>
<dbReference type="EMBL" id="MFKF01000298">
    <property type="protein sequence ID" value="OGG46591.1"/>
    <property type="molecule type" value="Genomic_DNA"/>
</dbReference>
<dbReference type="PANTHER" id="PTHR17985:SF8">
    <property type="entry name" value="TRANSPORT AND GOLGI ORGANIZATION PROTEIN 2 HOMOLOG"/>
    <property type="match status" value="1"/>
</dbReference>
<dbReference type="Proteomes" id="UP000178606">
    <property type="component" value="Unassembled WGS sequence"/>
</dbReference>
<dbReference type="Pfam" id="PF05742">
    <property type="entry name" value="TANGO2"/>
    <property type="match status" value="1"/>
</dbReference>
<sequence length="236" mass="25323">MCFILALFQMRADYPLIVAANREERRDRLSTTPFRWEGKPALWAGKDEVAGGTWFGVNSRGVFAAITNRRGVPADRTLLSRGTLCIDALRAPSTEAALAAMEARLEANPSNAFNFVCADVAGGWTTTWRGRTRDLSPGIHLITSRGEPDDRRLSVTRRAKKLLGGVDLEAPLDDLLAGLGSLCADTGGTDPICRPGNDRGTVSSSLLALGPSGEVAAYLHAEGPPTENAYVRVDLE</sequence>
<dbReference type="Gene3D" id="3.60.60.10">
    <property type="entry name" value="Penicillin V Acylase, Chain A"/>
    <property type="match status" value="1"/>
</dbReference>
<comment type="caution">
    <text evidence="1">The sequence shown here is derived from an EMBL/GenBank/DDBJ whole genome shotgun (WGS) entry which is preliminary data.</text>
</comment>
<evidence type="ECO:0008006" key="3">
    <source>
        <dbReference type="Google" id="ProtNLM"/>
    </source>
</evidence>
<accession>A0A1F6CC78</accession>
<evidence type="ECO:0000313" key="1">
    <source>
        <dbReference type="EMBL" id="OGG46591.1"/>
    </source>
</evidence>
<dbReference type="InterPro" id="IPR008551">
    <property type="entry name" value="TANGO2"/>
</dbReference>
<organism evidence="1 2">
    <name type="scientific">Handelsmanbacteria sp. (strain RIFCSPLOWO2_12_FULL_64_10)</name>
    <dbReference type="NCBI Taxonomy" id="1817868"/>
    <lineage>
        <taxon>Bacteria</taxon>
        <taxon>Candidatus Handelsmaniibacteriota</taxon>
    </lineage>
</organism>